<accession>A0A1Q9C8T6</accession>
<proteinExistence type="predicted"/>
<evidence type="ECO:0000256" key="1">
    <source>
        <dbReference type="SAM" id="MobiDB-lite"/>
    </source>
</evidence>
<evidence type="ECO:0000313" key="3">
    <source>
        <dbReference type="Proteomes" id="UP000186817"/>
    </source>
</evidence>
<reference evidence="2 3" key="1">
    <citation type="submission" date="2016-02" db="EMBL/GenBank/DDBJ databases">
        <title>Genome analysis of coral dinoflagellate symbionts highlights evolutionary adaptations to a symbiotic lifestyle.</title>
        <authorList>
            <person name="Aranda M."/>
            <person name="Li Y."/>
            <person name="Liew Y.J."/>
            <person name="Baumgarten S."/>
            <person name="Simakov O."/>
            <person name="Wilson M."/>
            <person name="Piel J."/>
            <person name="Ashoor H."/>
            <person name="Bougouffa S."/>
            <person name="Bajic V.B."/>
            <person name="Ryu T."/>
            <person name="Ravasi T."/>
            <person name="Bayer T."/>
            <person name="Micklem G."/>
            <person name="Kim H."/>
            <person name="Bhak J."/>
            <person name="Lajeunesse T.C."/>
            <person name="Voolstra C.R."/>
        </authorList>
    </citation>
    <scope>NUCLEOTIDE SEQUENCE [LARGE SCALE GENOMIC DNA]</scope>
    <source>
        <strain evidence="2 3">CCMP2467</strain>
    </source>
</reference>
<comment type="caution">
    <text evidence="2">The sequence shown here is derived from an EMBL/GenBank/DDBJ whole genome shotgun (WGS) entry which is preliminary data.</text>
</comment>
<sequence length="1113" mass="124113">MTELSSLESIGNHIDEPWVLRSSSAVATWKNLDVVAVRLSEFASLYKKGAGFKAEQRAQAIIAAKQGKEETSSMFAKFIPSDKMLDIEAVPGGTDFMANVWHFGYAPKLAGCWLAPNAAAMCRVLVMGQVSIIAFELSNVVDVLGEVSCDSMSEALLSLDQSSPNWSRLKGRMIEMRAGDVLWVPQGWVICEEVAQSLLCYGVRKSVLINTDAAKSNYAAAAGLLKKVSIYGWSAATRGRRGALQVPVMLRTILHWLSQRFRTGDRLQAPPVLPVTRDGPGLSFYSDAKAETGNAWVGGYLWDGHEALQWYALEVLEAWAPWAFIKKEAGKGQGHLTGGTDNQGNSYAVSKLMSTRFPLPLLLMELSETLRRGDLTLDLSWVPRERNQWADDLTNQEFGKFSMERRLALDGARIDWIVLGDLLGSASAFHAELTQAKEVKRKGNPEPSARGRKKAGDNVIVLEKGGNEVSLIRASSSPEKCTRQTRELTHASPPKKLLLLSPGSLQGQFAELDRLGEVDKYRVLPQITGFFGIISSLFKRLWDQAEMHDTLATDDNFEIVAIYDQTCRSCGLINRLIIYMPAEGKQVRKMRIDHRVGDTAAKQEWQRPDKRQSEALGPVSDKRQKDEAERLNVHSTNEKEIGTVPLAYDQSRHRQELDDEDRTPPAVGDYRFAPMYDYSSSRPSLLIAVRAFRLSAPPPSPEPTQKHYGQNGQAGRTALKNTQDLFASDFSPIGRGFRRLDMANLRSFEGSLQFNLLALFEKQGANHADIFIQAILAAHSPFLSALFAENPGWNTNSLWQRPKLLRIFLYFGGLAADRMTSLEGIRFVRFFLRALALAFSQELQVKAVEAEDVRNGLDESNCVDVLNHEALHKFPEFEDAACKFTGEHLQSMLKSRKESLLKVPRHLLTIVLQYACHQVSDDTETDLVAGGDFSVLRSIPGEDVEQEDPSQVWRIDGVLDAWRAVVAGKFFDWCIRLDYGAEGKLRLVYESAKPTEALGFVSWQVMYKGQAGIQRDELGRRRCLAELCGPENVFHEKPVFICFPENVPLHWTLPITASELSDDDSLEITVMMAENPMISLVLYYFSADLKTTVFAEVLLSQDPWAGCMRAATG</sequence>
<evidence type="ECO:0000313" key="2">
    <source>
        <dbReference type="EMBL" id="OLP79305.1"/>
    </source>
</evidence>
<dbReference type="AlphaFoldDB" id="A0A1Q9C8T6"/>
<dbReference type="Proteomes" id="UP000186817">
    <property type="component" value="Unassembled WGS sequence"/>
</dbReference>
<dbReference type="CDD" id="cd14733">
    <property type="entry name" value="BACK"/>
    <property type="match status" value="1"/>
</dbReference>
<feature type="compositionally biased region" description="Basic and acidic residues" evidence="1">
    <location>
        <begin position="604"/>
        <end position="613"/>
    </location>
</feature>
<keyword evidence="3" id="KW-1185">Reference proteome</keyword>
<feature type="region of interest" description="Disordered" evidence="1">
    <location>
        <begin position="598"/>
        <end position="666"/>
    </location>
</feature>
<dbReference type="EMBL" id="LSRX01001502">
    <property type="protein sequence ID" value="OLP79305.1"/>
    <property type="molecule type" value="Genomic_DNA"/>
</dbReference>
<gene>
    <name evidence="2" type="ORF">AK812_SmicGene40433</name>
</gene>
<dbReference type="OrthoDB" id="407106at2759"/>
<protein>
    <submittedName>
        <fullName evidence="2">Uncharacterized protein</fullName>
    </submittedName>
</protein>
<feature type="compositionally biased region" description="Basic and acidic residues" evidence="1">
    <location>
        <begin position="620"/>
        <end position="641"/>
    </location>
</feature>
<name>A0A1Q9C8T6_SYMMI</name>
<organism evidence="2 3">
    <name type="scientific">Symbiodinium microadriaticum</name>
    <name type="common">Dinoflagellate</name>
    <name type="synonym">Zooxanthella microadriatica</name>
    <dbReference type="NCBI Taxonomy" id="2951"/>
    <lineage>
        <taxon>Eukaryota</taxon>
        <taxon>Sar</taxon>
        <taxon>Alveolata</taxon>
        <taxon>Dinophyceae</taxon>
        <taxon>Suessiales</taxon>
        <taxon>Symbiodiniaceae</taxon>
        <taxon>Symbiodinium</taxon>
    </lineage>
</organism>